<keyword evidence="2 4" id="KW-0732">Signal</keyword>
<evidence type="ECO:0000256" key="2">
    <source>
        <dbReference type="ARBA" id="ARBA00022729"/>
    </source>
</evidence>
<dbReference type="InterPro" id="IPR033900">
    <property type="entry name" value="Gram_neg_porin_domain"/>
</dbReference>
<dbReference type="Proteomes" id="UP001499988">
    <property type="component" value="Unassembled WGS sequence"/>
</dbReference>
<evidence type="ECO:0000256" key="1">
    <source>
        <dbReference type="ARBA" id="ARBA00004571"/>
    </source>
</evidence>
<protein>
    <submittedName>
        <fullName evidence="5">Porin</fullName>
    </submittedName>
</protein>
<comment type="caution">
    <text evidence="5">The sequence shown here is derived from an EMBL/GenBank/DDBJ whole genome shotgun (WGS) entry which is preliminary data.</text>
</comment>
<comment type="subcellular location">
    <subcellularLocation>
        <location evidence="1">Cell outer membrane</location>
        <topology evidence="1">Multi-pass membrane protein</topology>
    </subcellularLocation>
</comment>
<organism evidence="5 6">
    <name type="scientific">Ferrimonas pelagia</name>
    <dbReference type="NCBI Taxonomy" id="1177826"/>
    <lineage>
        <taxon>Bacteria</taxon>
        <taxon>Pseudomonadati</taxon>
        <taxon>Pseudomonadota</taxon>
        <taxon>Gammaproteobacteria</taxon>
        <taxon>Alteromonadales</taxon>
        <taxon>Ferrimonadaceae</taxon>
        <taxon>Ferrimonas</taxon>
    </lineage>
</organism>
<sequence>MKKTLLAAAIPALLAANVSAVELYDDGKNSFAIGGHMTIQANASDGDVNVAGNSPRMNFSWNSDLGNGYKLDSRIEYGFSDVVGDADNVLFHRLGYIGVSHEDFGRVSIGKQWSAYFVASQATDQPIYISSDALHTYGGAAGSHGDLGLGRANSAIQYTNNFDVAGGNFSFVAQHQGAQGNFDDRYSIGMAYKHGDLRVAYAYSGGDVTFDATVSPAMVTDNTVDVNTQVVSANYGSYGDGLSLAAAYSWAENLQGLGIDSFGYEAVAAYGTGTFTYAVKHQYLENDTELFGKNGAAFNHTFATVEWNVASNFVPFVGYTVEHDLDVLDANGNVAKNDNNFAIGARVYF</sequence>
<dbReference type="InterPro" id="IPR023614">
    <property type="entry name" value="Porin_dom_sf"/>
</dbReference>
<evidence type="ECO:0000256" key="3">
    <source>
        <dbReference type="ARBA" id="ARBA00023136"/>
    </source>
</evidence>
<dbReference type="RefSeq" id="WP_345336640.1">
    <property type="nucleotide sequence ID" value="NZ_BAABJZ010000099.1"/>
</dbReference>
<dbReference type="PANTHER" id="PTHR34501:SF2">
    <property type="entry name" value="OUTER MEMBRANE PORIN F-RELATED"/>
    <property type="match status" value="1"/>
</dbReference>
<feature type="chain" id="PRO_5046887474" evidence="4">
    <location>
        <begin position="21"/>
        <end position="349"/>
    </location>
</feature>
<accession>A0ABP9FBL8</accession>
<dbReference type="PANTHER" id="PTHR34501">
    <property type="entry name" value="PROTEIN YDDL-RELATED"/>
    <property type="match status" value="1"/>
</dbReference>
<evidence type="ECO:0000313" key="5">
    <source>
        <dbReference type="EMBL" id="GAA4897706.1"/>
    </source>
</evidence>
<dbReference type="SUPFAM" id="SSF56935">
    <property type="entry name" value="Porins"/>
    <property type="match status" value="1"/>
</dbReference>
<proteinExistence type="predicted"/>
<name>A0ABP9FBL8_9GAMM</name>
<feature type="signal peptide" evidence="4">
    <location>
        <begin position="1"/>
        <end position="20"/>
    </location>
</feature>
<dbReference type="EMBL" id="BAABJZ010000099">
    <property type="protein sequence ID" value="GAA4897706.1"/>
    <property type="molecule type" value="Genomic_DNA"/>
</dbReference>
<keyword evidence="3" id="KW-0472">Membrane</keyword>
<evidence type="ECO:0000256" key="4">
    <source>
        <dbReference type="SAM" id="SignalP"/>
    </source>
</evidence>
<dbReference type="CDD" id="cd00342">
    <property type="entry name" value="gram_neg_porins"/>
    <property type="match status" value="1"/>
</dbReference>
<reference evidence="6" key="1">
    <citation type="journal article" date="2019" name="Int. J. Syst. Evol. Microbiol.">
        <title>The Global Catalogue of Microorganisms (GCM) 10K type strain sequencing project: providing services to taxonomists for standard genome sequencing and annotation.</title>
        <authorList>
            <consortium name="The Broad Institute Genomics Platform"/>
            <consortium name="The Broad Institute Genome Sequencing Center for Infectious Disease"/>
            <person name="Wu L."/>
            <person name="Ma J."/>
        </authorList>
    </citation>
    <scope>NUCLEOTIDE SEQUENCE [LARGE SCALE GENOMIC DNA]</scope>
    <source>
        <strain evidence="6">JCM 18401</strain>
    </source>
</reference>
<dbReference type="InterPro" id="IPR050298">
    <property type="entry name" value="Gram-neg_bact_OMP"/>
</dbReference>
<dbReference type="Gene3D" id="2.40.160.10">
    <property type="entry name" value="Porin"/>
    <property type="match status" value="1"/>
</dbReference>
<keyword evidence="6" id="KW-1185">Reference proteome</keyword>
<evidence type="ECO:0000313" key="6">
    <source>
        <dbReference type="Proteomes" id="UP001499988"/>
    </source>
</evidence>
<gene>
    <name evidence="5" type="ORF">GCM10023333_33750</name>
</gene>